<evidence type="ECO:0000259" key="11">
    <source>
        <dbReference type="SMART" id="SM00474"/>
    </source>
</evidence>
<dbReference type="EMBL" id="CAJHUC010000321">
    <property type="protein sequence ID" value="CAD7695239.1"/>
    <property type="molecule type" value="Genomic_DNA"/>
</dbReference>
<dbReference type="PANTHER" id="PTHR13620">
    <property type="entry name" value="3-5 EXONUCLEASE"/>
    <property type="match status" value="1"/>
</dbReference>
<keyword evidence="3" id="KW-0479">Metal-binding</keyword>
<keyword evidence="6" id="KW-0460">Magnesium</keyword>
<dbReference type="InterPro" id="IPR051132">
    <property type="entry name" value="3-5_Exonuclease_domain"/>
</dbReference>
<proteinExistence type="predicted"/>
<dbReference type="AlphaFoldDB" id="A0A8S1ILW2"/>
<accession>A0A8S1ILW2</accession>
<dbReference type="Gene3D" id="3.30.420.10">
    <property type="entry name" value="Ribonuclease H-like superfamily/Ribonuclease H"/>
    <property type="match status" value="1"/>
</dbReference>
<dbReference type="GO" id="GO:0006139">
    <property type="term" value="P:nucleobase-containing compound metabolic process"/>
    <property type="evidence" value="ECO:0007669"/>
    <property type="project" value="InterPro"/>
</dbReference>
<feature type="region of interest" description="Disordered" evidence="10">
    <location>
        <begin position="1"/>
        <end position="39"/>
    </location>
</feature>
<dbReference type="PANTHER" id="PTHR13620:SF109">
    <property type="entry name" value="3'-5' EXONUCLEASE"/>
    <property type="match status" value="1"/>
</dbReference>
<dbReference type="SMART" id="SM00474">
    <property type="entry name" value="35EXOc"/>
    <property type="match status" value="1"/>
</dbReference>
<evidence type="ECO:0000256" key="5">
    <source>
        <dbReference type="ARBA" id="ARBA00022839"/>
    </source>
</evidence>
<sequence length="832" mass="87774">MGPASERPGPSKPPGRAPRPQGGPPEGHPGWVYQGFGPQGGYCPPQGWAPVGGWMGPSRGAWPSVPGYYGWGPGVVWGCEGWAGAPRPPAGDYYGYKVPQPQWVMSGNGQPWPAEGGWGRGHRGQGMDAGGHDAGMGPSTAAKGQASGKAEEGGGHGSPPNRPTKKRNAPPGGYPCYGYGGSPSGAWDPLGIGGSPPVPLVPTQPWPSGCWPGQAEAVPMAEGSLPGSAQHSSGMAMIPGGFRGPGWMYMQPVGAAQAQSQQYQAVGSCTPSSGMQYAADASTSPLTGSRAMPKSFTQGYKVESRLPQLEFPGSPIYIYMTEDVDYYMETMPWDHGVVGMDLEWRPSFVKGESPNKTALIQLCWRKKHGKGWKAGSKDSDPEGVVCLLIHLSMCGMLPKLANWLGCKAVTKVGVAISGDAQKLRSDFKLEVNGCMDLGAVASKKEMPSDALEGKGVYSGTKCSLAGLSERLLSAAMSKSKKVRCGNWEKFPLSEVQKSYAALDAYASLRIYEELMKLPTKPKSEPAMPCSLALPFVSPDSSRDPGSVQASAKLGVLQPSKLKVYNLFMGDAASDGSPKTLMEVAAEASIKLDTVRGYLADAIIGGYGYDWNRCDLPEVTLRTIAALVRELLLSKESRSQNQGKLAESGLPLGQVSPPPSSVADENSIVNLVSPQKSKATGKGAVAKSKVGSSQEPLEDMYKDLGYFLTSLGVKWDGEGIVDLRAHLKRKGVGHQDFKSRHRGAITVGQIALALAHLSRMVAACIHKSGSDASHREPEVANVDTTLKESPVPNVVSPDLKSRPVCGVWTHDQMLAGVKGVGQGVGEQGLLKPS</sequence>
<evidence type="ECO:0000313" key="12">
    <source>
        <dbReference type="EMBL" id="CAD7695239.1"/>
    </source>
</evidence>
<evidence type="ECO:0000256" key="7">
    <source>
        <dbReference type="ARBA" id="ARBA00023242"/>
    </source>
</evidence>
<feature type="compositionally biased region" description="Basic and acidic residues" evidence="10">
    <location>
        <begin position="767"/>
        <end position="777"/>
    </location>
</feature>
<keyword evidence="13" id="KW-1185">Reference proteome</keyword>
<reference evidence="12" key="1">
    <citation type="submission" date="2020-12" db="EMBL/GenBank/DDBJ databases">
        <authorList>
            <person name="Iha C."/>
        </authorList>
    </citation>
    <scope>NUCLEOTIDE SEQUENCE</scope>
</reference>
<comment type="subcellular location">
    <subcellularLocation>
        <location evidence="1">Nucleus</location>
    </subcellularLocation>
</comment>
<keyword evidence="7" id="KW-0539">Nucleus</keyword>
<dbReference type="Pfam" id="PF01612">
    <property type="entry name" value="DNA_pol_A_exo1"/>
    <property type="match status" value="1"/>
</dbReference>
<dbReference type="InterPro" id="IPR002562">
    <property type="entry name" value="3'-5'_exonuclease_dom"/>
</dbReference>
<feature type="region of interest" description="Disordered" evidence="10">
    <location>
        <begin position="642"/>
        <end position="663"/>
    </location>
</feature>
<gene>
    <name evidence="12" type="ORF">OSTQU699_LOCUS600</name>
</gene>
<keyword evidence="2" id="KW-0540">Nuclease</keyword>
<dbReference type="GO" id="GO:0008408">
    <property type="term" value="F:3'-5' exonuclease activity"/>
    <property type="evidence" value="ECO:0007669"/>
    <property type="project" value="InterPro"/>
</dbReference>
<evidence type="ECO:0000256" key="9">
    <source>
        <dbReference type="ARBA" id="ARBA00042761"/>
    </source>
</evidence>
<evidence type="ECO:0000256" key="4">
    <source>
        <dbReference type="ARBA" id="ARBA00022801"/>
    </source>
</evidence>
<evidence type="ECO:0000256" key="6">
    <source>
        <dbReference type="ARBA" id="ARBA00022842"/>
    </source>
</evidence>
<name>A0A8S1ILW2_9CHLO</name>
<dbReference type="CDD" id="cd06141">
    <property type="entry name" value="WRN_exo"/>
    <property type="match status" value="1"/>
</dbReference>
<feature type="domain" description="3'-5' exonuclease" evidence="11">
    <location>
        <begin position="315"/>
        <end position="519"/>
    </location>
</feature>
<evidence type="ECO:0000256" key="10">
    <source>
        <dbReference type="SAM" id="MobiDB-lite"/>
    </source>
</evidence>
<feature type="region of interest" description="Disordered" evidence="10">
    <location>
        <begin position="113"/>
        <end position="173"/>
    </location>
</feature>
<dbReference type="InterPro" id="IPR036397">
    <property type="entry name" value="RNaseH_sf"/>
</dbReference>
<dbReference type="Proteomes" id="UP000708148">
    <property type="component" value="Unassembled WGS sequence"/>
</dbReference>
<comment type="caution">
    <text evidence="12">The sequence shown here is derived from an EMBL/GenBank/DDBJ whole genome shotgun (WGS) entry which is preliminary data.</text>
</comment>
<protein>
    <recommendedName>
        <fullName evidence="8">3'-5' exonuclease</fullName>
    </recommendedName>
    <alternativeName>
        <fullName evidence="9">Werner Syndrome-like exonuclease</fullName>
    </alternativeName>
</protein>
<feature type="compositionally biased region" description="Pro residues" evidence="10">
    <location>
        <begin position="10"/>
        <end position="27"/>
    </location>
</feature>
<dbReference type="OrthoDB" id="1920326at2759"/>
<keyword evidence="4" id="KW-0378">Hydrolase</keyword>
<dbReference type="SUPFAM" id="SSF53098">
    <property type="entry name" value="Ribonuclease H-like"/>
    <property type="match status" value="1"/>
</dbReference>
<organism evidence="12 13">
    <name type="scientific">Ostreobium quekettii</name>
    <dbReference type="NCBI Taxonomy" id="121088"/>
    <lineage>
        <taxon>Eukaryota</taxon>
        <taxon>Viridiplantae</taxon>
        <taxon>Chlorophyta</taxon>
        <taxon>core chlorophytes</taxon>
        <taxon>Ulvophyceae</taxon>
        <taxon>TCBD clade</taxon>
        <taxon>Bryopsidales</taxon>
        <taxon>Ostreobineae</taxon>
        <taxon>Ostreobiaceae</taxon>
        <taxon>Ostreobium</taxon>
    </lineage>
</organism>
<evidence type="ECO:0000256" key="1">
    <source>
        <dbReference type="ARBA" id="ARBA00004123"/>
    </source>
</evidence>
<evidence type="ECO:0000313" key="13">
    <source>
        <dbReference type="Proteomes" id="UP000708148"/>
    </source>
</evidence>
<evidence type="ECO:0000256" key="3">
    <source>
        <dbReference type="ARBA" id="ARBA00022723"/>
    </source>
</evidence>
<dbReference type="InterPro" id="IPR012337">
    <property type="entry name" value="RNaseH-like_sf"/>
</dbReference>
<dbReference type="GO" id="GO:0005634">
    <property type="term" value="C:nucleus"/>
    <property type="evidence" value="ECO:0007669"/>
    <property type="project" value="UniProtKB-SubCell"/>
</dbReference>
<feature type="region of interest" description="Disordered" evidence="10">
    <location>
        <begin position="767"/>
        <end position="794"/>
    </location>
</feature>
<dbReference type="GO" id="GO:0003676">
    <property type="term" value="F:nucleic acid binding"/>
    <property type="evidence" value="ECO:0007669"/>
    <property type="project" value="InterPro"/>
</dbReference>
<keyword evidence="5" id="KW-0269">Exonuclease</keyword>
<evidence type="ECO:0000256" key="2">
    <source>
        <dbReference type="ARBA" id="ARBA00022722"/>
    </source>
</evidence>
<evidence type="ECO:0000256" key="8">
    <source>
        <dbReference type="ARBA" id="ARBA00040531"/>
    </source>
</evidence>
<dbReference type="GO" id="GO:0046872">
    <property type="term" value="F:metal ion binding"/>
    <property type="evidence" value="ECO:0007669"/>
    <property type="project" value="UniProtKB-KW"/>
</dbReference>